<dbReference type="PROSITE" id="PS51420">
    <property type="entry name" value="RHO"/>
    <property type="match status" value="1"/>
</dbReference>
<keyword evidence="16" id="KW-0968">Cytoplasmic vesicle</keyword>
<dbReference type="EC" id="3.6.5.2" evidence="5"/>
<keyword evidence="14" id="KW-0449">Lipoprotein</keyword>
<dbReference type="SMART" id="SM00176">
    <property type="entry name" value="RAN"/>
    <property type="match status" value="1"/>
</dbReference>
<keyword evidence="11" id="KW-0653">Protein transport</keyword>
<evidence type="ECO:0000256" key="10">
    <source>
        <dbReference type="ARBA" id="ARBA00022801"/>
    </source>
</evidence>
<dbReference type="InterPro" id="IPR027417">
    <property type="entry name" value="P-loop_NTPase"/>
</dbReference>
<evidence type="ECO:0000256" key="7">
    <source>
        <dbReference type="ARBA" id="ARBA00022475"/>
    </source>
</evidence>
<dbReference type="GO" id="GO:0005764">
    <property type="term" value="C:lysosome"/>
    <property type="evidence" value="ECO:0007669"/>
    <property type="project" value="TreeGrafter"/>
</dbReference>
<dbReference type="GO" id="GO:0042147">
    <property type="term" value="P:retrograde transport, endosome to Golgi"/>
    <property type="evidence" value="ECO:0007669"/>
    <property type="project" value="TreeGrafter"/>
</dbReference>
<dbReference type="GO" id="GO:0030670">
    <property type="term" value="C:phagocytic vesicle membrane"/>
    <property type="evidence" value="ECO:0007669"/>
    <property type="project" value="UniProtKB-SubCell"/>
</dbReference>
<keyword evidence="15" id="KW-0636">Prenylation</keyword>
<organism evidence="19 20">
    <name type="scientific">Polyplax serrata</name>
    <name type="common">Common mouse louse</name>
    <dbReference type="NCBI Taxonomy" id="468196"/>
    <lineage>
        <taxon>Eukaryota</taxon>
        <taxon>Metazoa</taxon>
        <taxon>Ecdysozoa</taxon>
        <taxon>Arthropoda</taxon>
        <taxon>Hexapoda</taxon>
        <taxon>Insecta</taxon>
        <taxon>Pterygota</taxon>
        <taxon>Neoptera</taxon>
        <taxon>Paraneoptera</taxon>
        <taxon>Psocodea</taxon>
        <taxon>Troctomorpha</taxon>
        <taxon>Phthiraptera</taxon>
        <taxon>Anoplura</taxon>
        <taxon>Polyplacidae</taxon>
        <taxon>Polyplax</taxon>
    </lineage>
</organism>
<comment type="catalytic activity">
    <reaction evidence="17">
        <text>GTP + H2O = GDP + phosphate + H(+)</text>
        <dbReference type="Rhea" id="RHEA:19669"/>
        <dbReference type="ChEBI" id="CHEBI:15377"/>
        <dbReference type="ChEBI" id="CHEBI:15378"/>
        <dbReference type="ChEBI" id="CHEBI:37565"/>
        <dbReference type="ChEBI" id="CHEBI:43474"/>
        <dbReference type="ChEBI" id="CHEBI:58189"/>
        <dbReference type="EC" id="3.6.5.2"/>
    </reaction>
    <physiologicalReaction direction="left-to-right" evidence="17">
        <dbReference type="Rhea" id="RHEA:19670"/>
    </physiologicalReaction>
</comment>
<dbReference type="SUPFAM" id="SSF52540">
    <property type="entry name" value="P-loop containing nucleoside triphosphate hydrolases"/>
    <property type="match status" value="1"/>
</dbReference>
<evidence type="ECO:0000256" key="6">
    <source>
        <dbReference type="ARBA" id="ARBA00022448"/>
    </source>
</evidence>
<dbReference type="PANTHER" id="PTHR47981">
    <property type="entry name" value="RAB FAMILY"/>
    <property type="match status" value="1"/>
</dbReference>
<dbReference type="PANTHER" id="PTHR47981:SF1">
    <property type="entry name" value="RE17845P"/>
    <property type="match status" value="1"/>
</dbReference>
<keyword evidence="6" id="KW-0813">Transport</keyword>
<evidence type="ECO:0000256" key="11">
    <source>
        <dbReference type="ARBA" id="ARBA00022927"/>
    </source>
</evidence>
<evidence type="ECO:0000256" key="12">
    <source>
        <dbReference type="ARBA" id="ARBA00023134"/>
    </source>
</evidence>
<dbReference type="GO" id="GO:0003925">
    <property type="term" value="F:G protein activity"/>
    <property type="evidence" value="ECO:0007669"/>
    <property type="project" value="UniProtKB-EC"/>
</dbReference>
<dbReference type="SMART" id="SM00174">
    <property type="entry name" value="RHO"/>
    <property type="match status" value="1"/>
</dbReference>
<comment type="subcellular location">
    <subcellularLocation>
        <location evidence="2">Cell membrane</location>
        <topology evidence="2">Lipid-anchor</topology>
    </subcellularLocation>
    <subcellularLocation>
        <location evidence="3">Cytoplasmic vesicle</location>
        <location evidence="3">Phagosome membrane</location>
        <topology evidence="3">Lipid-anchor</topology>
        <orientation evidence="3">Cytoplasmic side</orientation>
    </subcellularLocation>
</comment>
<evidence type="ECO:0000256" key="14">
    <source>
        <dbReference type="ARBA" id="ARBA00023288"/>
    </source>
</evidence>
<dbReference type="InterPro" id="IPR005225">
    <property type="entry name" value="Small_GTP-bd"/>
</dbReference>
<evidence type="ECO:0000256" key="9">
    <source>
        <dbReference type="ARBA" id="ARBA00022741"/>
    </source>
</evidence>
<dbReference type="Proteomes" id="UP001372834">
    <property type="component" value="Unassembled WGS sequence"/>
</dbReference>
<dbReference type="SMART" id="SM00175">
    <property type="entry name" value="RAB"/>
    <property type="match status" value="1"/>
</dbReference>
<dbReference type="EMBL" id="JAWJWE010000039">
    <property type="protein sequence ID" value="KAK6620784.1"/>
    <property type="molecule type" value="Genomic_DNA"/>
</dbReference>
<dbReference type="PROSITE" id="PS51419">
    <property type="entry name" value="RAB"/>
    <property type="match status" value="1"/>
</dbReference>
<gene>
    <name evidence="19" type="ORF">RUM43_011079</name>
</gene>
<dbReference type="SMART" id="SM00173">
    <property type="entry name" value="RAS"/>
    <property type="match status" value="1"/>
</dbReference>
<evidence type="ECO:0000256" key="3">
    <source>
        <dbReference type="ARBA" id="ARBA00004616"/>
    </source>
</evidence>
<accession>A0AAN8NLF4</accession>
<dbReference type="GO" id="GO:0015031">
    <property type="term" value="P:protein transport"/>
    <property type="evidence" value="ECO:0007669"/>
    <property type="project" value="UniProtKB-KW"/>
</dbReference>
<evidence type="ECO:0000256" key="5">
    <source>
        <dbReference type="ARBA" id="ARBA00011984"/>
    </source>
</evidence>
<dbReference type="NCBIfam" id="TIGR00231">
    <property type="entry name" value="small_GTP"/>
    <property type="match status" value="1"/>
</dbReference>
<evidence type="ECO:0000256" key="16">
    <source>
        <dbReference type="ARBA" id="ARBA00023329"/>
    </source>
</evidence>
<keyword evidence="9" id="KW-0547">Nucleotide-binding</keyword>
<sequence>MIVRLVLYYISTVVPSRLKWHLNKMTGKNALLKVVIIGDGAVGKSCLMRRYVNNKFEDNSLHTIGVEFTNKEIEVDGKTFTLQIWDTAGQERFKSLRTPFYRGSDLCLLVYSICDRESFKNLAKWKEEFVHFADIKDPANFPFVVLANKIDLPQEDRSIAAEEGMNWSKENGEMPYIEVSAKESTNVEQAFITAVRIWSTLEEKQERNYDSQTISLARQGENPKSTSCCSRS</sequence>
<dbReference type="InterPro" id="IPR001806">
    <property type="entry name" value="Small_GTPase"/>
</dbReference>
<evidence type="ECO:0000256" key="15">
    <source>
        <dbReference type="ARBA" id="ARBA00023289"/>
    </source>
</evidence>
<keyword evidence="7" id="KW-1003">Cell membrane</keyword>
<dbReference type="GO" id="GO:0005525">
    <property type="term" value="F:GTP binding"/>
    <property type="evidence" value="ECO:0007669"/>
    <property type="project" value="UniProtKB-KW"/>
</dbReference>
<dbReference type="GO" id="GO:0005886">
    <property type="term" value="C:plasma membrane"/>
    <property type="evidence" value="ECO:0007669"/>
    <property type="project" value="UniProtKB-SubCell"/>
</dbReference>
<evidence type="ECO:0000256" key="13">
    <source>
        <dbReference type="ARBA" id="ARBA00023136"/>
    </source>
</evidence>
<evidence type="ECO:0000256" key="4">
    <source>
        <dbReference type="ARBA" id="ARBA00006270"/>
    </source>
</evidence>
<dbReference type="GO" id="GO:0005770">
    <property type="term" value="C:late endosome"/>
    <property type="evidence" value="ECO:0007669"/>
    <property type="project" value="TreeGrafter"/>
</dbReference>
<reference evidence="19 20" key="1">
    <citation type="submission" date="2023-10" db="EMBL/GenBank/DDBJ databases">
        <title>Genomes of two closely related lineages of the louse Polyplax serrata with different host specificities.</title>
        <authorList>
            <person name="Martinu J."/>
            <person name="Tarabai H."/>
            <person name="Stefka J."/>
            <person name="Hypsa V."/>
        </authorList>
    </citation>
    <scope>NUCLEOTIDE SEQUENCE [LARGE SCALE GENOMIC DNA]</scope>
    <source>
        <strain evidence="19">HR10_N</strain>
    </source>
</reference>
<evidence type="ECO:0000313" key="20">
    <source>
        <dbReference type="Proteomes" id="UP001372834"/>
    </source>
</evidence>
<dbReference type="GO" id="GO:0005829">
    <property type="term" value="C:cytosol"/>
    <property type="evidence" value="ECO:0007669"/>
    <property type="project" value="GOC"/>
</dbReference>
<evidence type="ECO:0000256" key="18">
    <source>
        <dbReference type="SAM" id="MobiDB-lite"/>
    </source>
</evidence>
<feature type="region of interest" description="Disordered" evidence="18">
    <location>
        <begin position="212"/>
        <end position="232"/>
    </location>
</feature>
<name>A0AAN8NLF4_POLSC</name>
<evidence type="ECO:0000313" key="19">
    <source>
        <dbReference type="EMBL" id="KAK6620784.1"/>
    </source>
</evidence>
<evidence type="ECO:0000256" key="17">
    <source>
        <dbReference type="ARBA" id="ARBA00047660"/>
    </source>
</evidence>
<keyword evidence="12" id="KW-0342">GTP-binding</keyword>
<dbReference type="FunFam" id="3.40.50.300:FF:000360">
    <property type="entry name" value="RAB9B, member RAS oncogene family"/>
    <property type="match status" value="1"/>
</dbReference>
<comment type="caution">
    <text evidence="19">The sequence shown here is derived from an EMBL/GenBank/DDBJ whole genome shotgun (WGS) entry which is preliminary data.</text>
</comment>
<comment type="similarity">
    <text evidence="4">Belongs to the small GTPase superfamily. Rab family.</text>
</comment>
<dbReference type="AlphaFoldDB" id="A0AAN8NLF4"/>
<keyword evidence="10" id="KW-0378">Hydrolase</keyword>
<dbReference type="PRINTS" id="PR00449">
    <property type="entry name" value="RASTRNSFRMNG"/>
</dbReference>
<evidence type="ECO:0000256" key="2">
    <source>
        <dbReference type="ARBA" id="ARBA00004193"/>
    </source>
</evidence>
<keyword evidence="8" id="KW-0597">Phosphoprotein</keyword>
<comment type="cofactor">
    <cofactor evidence="1">
        <name>Mg(2+)</name>
        <dbReference type="ChEBI" id="CHEBI:18420"/>
    </cofactor>
</comment>
<proteinExistence type="inferred from homology"/>
<evidence type="ECO:0000256" key="1">
    <source>
        <dbReference type="ARBA" id="ARBA00001946"/>
    </source>
</evidence>
<keyword evidence="13" id="KW-0472">Membrane</keyword>
<evidence type="ECO:0000256" key="8">
    <source>
        <dbReference type="ARBA" id="ARBA00022553"/>
    </source>
</evidence>
<protein>
    <recommendedName>
        <fullName evidence="5">small monomeric GTPase</fullName>
        <ecNumber evidence="5">3.6.5.2</ecNumber>
    </recommendedName>
</protein>
<dbReference type="PROSITE" id="PS51421">
    <property type="entry name" value="RAS"/>
    <property type="match status" value="1"/>
</dbReference>
<dbReference type="Gene3D" id="3.40.50.300">
    <property type="entry name" value="P-loop containing nucleotide triphosphate hydrolases"/>
    <property type="match status" value="1"/>
</dbReference>
<dbReference type="Pfam" id="PF00071">
    <property type="entry name" value="Ras"/>
    <property type="match status" value="1"/>
</dbReference>